<dbReference type="InterPro" id="IPR052517">
    <property type="entry name" value="GlcG_carb_metab_protein"/>
</dbReference>
<evidence type="ECO:0000313" key="2">
    <source>
        <dbReference type="EMBL" id="QCT21294.1"/>
    </source>
</evidence>
<dbReference type="InterPro" id="IPR038084">
    <property type="entry name" value="PduO/GlcC-like_sf"/>
</dbReference>
<sequence length="158" mass="15889">MKLLSTVILCSGLVCAASYAADAVINVAVLNHQQAQKMVSKAEETIRAHHMGGAVSIVDSFGQPIIFERLDGATLANIELAPKKAHAAVAFGQPTSSFQQKISAGNVAVLGNPAVVPLPGGEPIKVNGVVVGAIGVSTPDGKVDAEAAKAALSALNAG</sequence>
<proteinExistence type="predicted"/>
<dbReference type="EMBL" id="CP040428">
    <property type="protein sequence ID" value="QCT21294.1"/>
    <property type="molecule type" value="Genomic_DNA"/>
</dbReference>
<name>A0A4P8YNH8_9ENTR</name>
<dbReference type="OrthoDB" id="9800768at2"/>
<dbReference type="RefSeq" id="WP_138097450.1">
    <property type="nucleotide sequence ID" value="NZ_CP040428.1"/>
</dbReference>
<feature type="chain" id="PRO_5020470135" evidence="1">
    <location>
        <begin position="21"/>
        <end position="158"/>
    </location>
</feature>
<accession>A0A4P8YNH8</accession>
<protein>
    <submittedName>
        <fullName evidence="2">Heme-binding protein</fullName>
    </submittedName>
</protein>
<dbReference type="AlphaFoldDB" id="A0A4P8YNH8"/>
<dbReference type="Gene3D" id="3.30.450.150">
    <property type="entry name" value="Haem-degrading domain"/>
    <property type="match status" value="1"/>
</dbReference>
<dbReference type="PANTHER" id="PTHR34309">
    <property type="entry name" value="SLR1406 PROTEIN"/>
    <property type="match status" value="1"/>
</dbReference>
<dbReference type="InterPro" id="IPR005624">
    <property type="entry name" value="PduO/GlcC-like"/>
</dbReference>
<keyword evidence="3" id="KW-1185">Reference proteome</keyword>
<reference evidence="2 3" key="1">
    <citation type="submission" date="2019-05" db="EMBL/GenBank/DDBJ databases">
        <title>Complete genome sequence of Izhakiella calystegiae KSNA2, an endophyte isolated from beach morning glory (Calystegia soldanella).</title>
        <authorList>
            <person name="Jiang L."/>
            <person name="Jeong J.C."/>
            <person name="Kim C.Y."/>
            <person name="Kim D.H."/>
            <person name="Kim S.W."/>
            <person name="Lee j."/>
        </authorList>
    </citation>
    <scope>NUCLEOTIDE SEQUENCE [LARGE SCALE GENOMIC DNA]</scope>
    <source>
        <strain evidence="2 3">KSNA2</strain>
    </source>
</reference>
<feature type="signal peptide" evidence="1">
    <location>
        <begin position="1"/>
        <end position="20"/>
    </location>
</feature>
<dbReference type="Pfam" id="PF03928">
    <property type="entry name" value="HbpS-like"/>
    <property type="match status" value="1"/>
</dbReference>
<dbReference type="PANTHER" id="PTHR34309:SF1">
    <property type="entry name" value="PROTEIN GLCG"/>
    <property type="match status" value="1"/>
</dbReference>
<organism evidence="2 3">
    <name type="scientific">Jejubacter calystegiae</name>
    <dbReference type="NCBI Taxonomy" id="2579935"/>
    <lineage>
        <taxon>Bacteria</taxon>
        <taxon>Pseudomonadati</taxon>
        <taxon>Pseudomonadota</taxon>
        <taxon>Gammaproteobacteria</taxon>
        <taxon>Enterobacterales</taxon>
        <taxon>Enterobacteriaceae</taxon>
        <taxon>Jejubacter</taxon>
    </lineage>
</organism>
<gene>
    <name evidence="2" type="ORF">FEM41_17385</name>
</gene>
<dbReference type="SUPFAM" id="SSF143744">
    <property type="entry name" value="GlcG-like"/>
    <property type="match status" value="1"/>
</dbReference>
<dbReference type="Proteomes" id="UP000302163">
    <property type="component" value="Chromosome"/>
</dbReference>
<evidence type="ECO:0000313" key="3">
    <source>
        <dbReference type="Proteomes" id="UP000302163"/>
    </source>
</evidence>
<keyword evidence="1" id="KW-0732">Signal</keyword>
<evidence type="ECO:0000256" key="1">
    <source>
        <dbReference type="SAM" id="SignalP"/>
    </source>
</evidence>
<dbReference type="KEGG" id="izh:FEM41_17385"/>